<evidence type="ECO:0000259" key="3">
    <source>
        <dbReference type="Pfam" id="PF14771"/>
    </source>
</evidence>
<protein>
    <submittedName>
        <fullName evidence="4">DUF4476 domain-containing protein</fullName>
    </submittedName>
</protein>
<feature type="compositionally biased region" description="Basic and acidic residues" evidence="1">
    <location>
        <begin position="110"/>
        <end position="124"/>
    </location>
</feature>
<dbReference type="AlphaFoldDB" id="A0A6P1P077"/>
<accession>A0A6P1P077</accession>
<dbReference type="RefSeq" id="WP_160692427.1">
    <property type="nucleotide sequence ID" value="NZ_CP047897.1"/>
</dbReference>
<feature type="chain" id="PRO_5026838714" evidence="2">
    <location>
        <begin position="22"/>
        <end position="240"/>
    </location>
</feature>
<name>A0A6P1P077_9BACT</name>
<gene>
    <name evidence="4" type="ORF">GU926_12710</name>
</gene>
<feature type="domain" description="DUF4476" evidence="3">
    <location>
        <begin position="147"/>
        <end position="237"/>
    </location>
</feature>
<sequence>MKPLYAFVILCLLLALPQVEARPRQEAALSIATVRGELFYLTVGGRVINRTATNRVDVGDLPAGRYWLDIRILRRGRAQNIRAEVFLQEGYESIYELARGPRGNALFLRKVGEEPMRRRPDPRPTPRPNPRPDNNYDQDDVVCRNAMQERELERALRFIKEEGMDDRKLEIAKGEIKLAGGIMTEDLIALMDALTFEDRKVKLAKYAYTFVCDTRNFPRVLDALEFSSNKREMQDFIYKQ</sequence>
<keyword evidence="5" id="KW-1185">Reference proteome</keyword>
<keyword evidence="2" id="KW-0732">Signal</keyword>
<feature type="region of interest" description="Disordered" evidence="1">
    <location>
        <begin position="109"/>
        <end position="139"/>
    </location>
</feature>
<dbReference type="Proteomes" id="UP000464214">
    <property type="component" value="Chromosome"/>
</dbReference>
<dbReference type="EMBL" id="CP047897">
    <property type="protein sequence ID" value="QHL88244.1"/>
    <property type="molecule type" value="Genomic_DNA"/>
</dbReference>
<proteinExistence type="predicted"/>
<organism evidence="4 5">
    <name type="scientific">Nibribacter ruber</name>
    <dbReference type="NCBI Taxonomy" id="2698458"/>
    <lineage>
        <taxon>Bacteria</taxon>
        <taxon>Pseudomonadati</taxon>
        <taxon>Bacteroidota</taxon>
        <taxon>Cytophagia</taxon>
        <taxon>Cytophagales</taxon>
        <taxon>Hymenobacteraceae</taxon>
        <taxon>Nibribacter</taxon>
    </lineage>
</organism>
<dbReference type="InterPro" id="IPR028011">
    <property type="entry name" value="DUF4476"/>
</dbReference>
<feature type="signal peptide" evidence="2">
    <location>
        <begin position="1"/>
        <end position="21"/>
    </location>
</feature>
<evidence type="ECO:0000313" key="4">
    <source>
        <dbReference type="EMBL" id="QHL88244.1"/>
    </source>
</evidence>
<dbReference type="KEGG" id="nib:GU926_12710"/>
<evidence type="ECO:0000256" key="1">
    <source>
        <dbReference type="SAM" id="MobiDB-lite"/>
    </source>
</evidence>
<evidence type="ECO:0000256" key="2">
    <source>
        <dbReference type="SAM" id="SignalP"/>
    </source>
</evidence>
<reference evidence="4 5" key="1">
    <citation type="submission" date="2020-01" db="EMBL/GenBank/DDBJ databases">
        <authorList>
            <person name="Kim M."/>
        </authorList>
    </citation>
    <scope>NUCLEOTIDE SEQUENCE [LARGE SCALE GENOMIC DNA]</scope>
    <source>
        <strain evidence="4 5">BT10</strain>
    </source>
</reference>
<dbReference type="Pfam" id="PF14771">
    <property type="entry name" value="DUF4476"/>
    <property type="match status" value="1"/>
</dbReference>
<evidence type="ECO:0000313" key="5">
    <source>
        <dbReference type="Proteomes" id="UP000464214"/>
    </source>
</evidence>